<organism evidence="1 2">
    <name type="scientific">Dermacoccus abyssi</name>
    <dbReference type="NCBI Taxonomy" id="322596"/>
    <lineage>
        <taxon>Bacteria</taxon>
        <taxon>Bacillati</taxon>
        <taxon>Actinomycetota</taxon>
        <taxon>Actinomycetes</taxon>
        <taxon>Micrococcales</taxon>
        <taxon>Dermacoccaceae</taxon>
        <taxon>Dermacoccus</taxon>
    </lineage>
</organism>
<dbReference type="InterPro" id="IPR025447">
    <property type="entry name" value="DUF4192"/>
</dbReference>
<dbReference type="AlphaFoldDB" id="A0A417Z750"/>
<comment type="caution">
    <text evidence="1">The sequence shown here is derived from an EMBL/GenBank/DDBJ whole genome shotgun (WGS) entry which is preliminary data.</text>
</comment>
<dbReference type="Pfam" id="PF13830">
    <property type="entry name" value="DUF4192"/>
    <property type="match status" value="1"/>
</dbReference>
<reference evidence="1 2" key="1">
    <citation type="submission" date="2018-08" db="EMBL/GenBank/DDBJ databases">
        <title>Whole genome sequence analysis of Dermacoccus abyssi bacteria isolated from Deep Mariana trench Micromonospora spp reveals genes involved in the environmental adaptation and production of secondary metabolites.</title>
        <authorList>
            <person name="Abdel-Mageed W.M."/>
            <person name="Lehri B."/>
            <person name="Nouioui I."/>
            <person name="Goodfellow I."/>
            <person name="Jaspars M."/>
            <person name="Karlyshev A."/>
        </authorList>
    </citation>
    <scope>NUCLEOTIDE SEQUENCE [LARGE SCALE GENOMIC DNA]</scope>
    <source>
        <strain evidence="1 2">MT1.1</strain>
    </source>
</reference>
<accession>A0A417Z750</accession>
<name>A0A417Z750_9MICO</name>
<protein>
    <submittedName>
        <fullName evidence="1">DUF4192 family protein</fullName>
    </submittedName>
</protein>
<gene>
    <name evidence="1" type="ORF">D1832_06290</name>
</gene>
<dbReference type="EMBL" id="QWLM01000005">
    <property type="protein sequence ID" value="RHW46431.1"/>
    <property type="molecule type" value="Genomic_DNA"/>
</dbReference>
<dbReference type="RefSeq" id="WP_118913108.1">
    <property type="nucleotide sequence ID" value="NZ_CBCRVH010000004.1"/>
</dbReference>
<evidence type="ECO:0000313" key="2">
    <source>
        <dbReference type="Proteomes" id="UP000285376"/>
    </source>
</evidence>
<dbReference type="Proteomes" id="UP000285376">
    <property type="component" value="Unassembled WGS sequence"/>
</dbReference>
<evidence type="ECO:0000313" key="1">
    <source>
        <dbReference type="EMBL" id="RHW46431.1"/>
    </source>
</evidence>
<sequence>MTTLHLSGMGPLLALMPYEFGFAPTASLVVTFMDGGRVAGAARFDEAVVTPEHVHHVRDRVVEASNRLGTSGVVVTAYQCNPGVDLDLVTRALAPAVEVEHALVVAPDVWWATTCTKGCCDGALAPVPTASDEPSLASALEGRLEPASSRDEAVAALHAVSPLAQRAVADLLVGLPGETGRVRAAWREVASGSGHPHSTRDREALALVVDAMPDPLLRDEMVWSVVPELAAGARTTRQCWSEPVGSQRLLEILVAVPEPARAHWLCLVALARWREGERPSAVLAAAEAQERGARLPLVDLVVRMTSSGMAYEDFLRPTRPNRAARRRR</sequence>
<proteinExistence type="predicted"/>